<dbReference type="InterPro" id="IPR041963">
    <property type="entry name" value="BsuBI/PstI_C_sf"/>
</dbReference>
<dbReference type="InterPro" id="IPR041962">
    <property type="entry name" value="BsuBI/PstI_N_sf"/>
</dbReference>
<dbReference type="Pfam" id="PF06616">
    <property type="entry name" value="BsuBI_PstI_RE"/>
    <property type="match status" value="1"/>
</dbReference>
<name>A0A8F8KRF9_9VIRU</name>
<dbReference type="GO" id="GO:0000287">
    <property type="term" value="F:magnesium ion binding"/>
    <property type="evidence" value="ECO:0007669"/>
    <property type="project" value="InterPro"/>
</dbReference>
<dbReference type="GO" id="GO:0009036">
    <property type="term" value="F:type II site-specific deoxyribonuclease activity"/>
    <property type="evidence" value="ECO:0007669"/>
    <property type="project" value="InterPro"/>
</dbReference>
<keyword evidence="3" id="KW-0378">Hydrolase</keyword>
<dbReference type="InterPro" id="IPR041454">
    <property type="entry name" value="BsuBI/PstI_N"/>
</dbReference>
<sequence length="356" mass="40575">MNRRESSTRPMPSNINQDELKECLFITFRFIHNLIDEGIPFVSVLNTEAKVTRAGKVLMALGNVVSSKDWHEVKRCNITTKSIIHWINHVFGDNISPGGYDSIRRDILRPLLLIGLVEQPNDLARNNPTRGFYLSDEAISYLTKIHQQSTDRTIKNVAKEVAEKFKQLTPSGLGTRFDYSFENSMNVHVGEGHEICLESGGHNLLQKAAIEMFLPIYDPDYRVLYLGDAKDRYILYDVRTLSVLGVGDLTKSQKLPDVLVWCPKREKLLLIEAVHSSGAVTDIRVEELKPLLKNVEVEVEYLTVFKDRSMFKKFASSMAWDSMVWLMDEPKGIIRYQTIITASEDTANIECLMDCE</sequence>
<reference evidence="3" key="1">
    <citation type="submission" date="2021-06" db="EMBL/GenBank/DDBJ databases">
        <authorList>
            <person name="Rolland C."/>
        </authorList>
    </citation>
    <scope>NUCLEOTIDE SEQUENCE</scope>
    <source>
        <strain evidence="3">347.936635</strain>
    </source>
</reference>
<dbReference type="InterPro" id="IPR009528">
    <property type="entry name" value="Restrct_endonuc_II_BsuBI_C"/>
</dbReference>
<dbReference type="GO" id="GO:0009307">
    <property type="term" value="P:DNA restriction-modification system"/>
    <property type="evidence" value="ECO:0007669"/>
    <property type="project" value="InterPro"/>
</dbReference>
<evidence type="ECO:0000259" key="2">
    <source>
        <dbReference type="Pfam" id="PF17728"/>
    </source>
</evidence>
<dbReference type="GO" id="GO:0003677">
    <property type="term" value="F:DNA binding"/>
    <property type="evidence" value="ECO:0007669"/>
    <property type="project" value="InterPro"/>
</dbReference>
<dbReference type="Gene3D" id="3.40.1350.80">
    <property type="match status" value="1"/>
</dbReference>
<dbReference type="Pfam" id="PF17728">
    <property type="entry name" value="BsuBI_PstI_RE_N"/>
    <property type="match status" value="1"/>
</dbReference>
<keyword evidence="3" id="KW-0540">Nuclease</keyword>
<dbReference type="Gene3D" id="1.10.10.1820">
    <property type="entry name" value="BsuBI/PstI restriction endonuclease-like"/>
    <property type="match status" value="1"/>
</dbReference>
<feature type="domain" description="BsuBI/PstI restriction endonuclease HTH" evidence="2">
    <location>
        <begin position="52"/>
        <end position="162"/>
    </location>
</feature>
<proteinExistence type="predicted"/>
<protein>
    <submittedName>
        <fullName evidence="3">Restriction endonuclease PD-(D/E)XK</fullName>
    </submittedName>
</protein>
<keyword evidence="3" id="KW-0255">Endonuclease</keyword>
<dbReference type="EMBL" id="MZ420154">
    <property type="protein sequence ID" value="QYA18632.1"/>
    <property type="molecule type" value="Genomic_DNA"/>
</dbReference>
<evidence type="ECO:0000259" key="1">
    <source>
        <dbReference type="Pfam" id="PF06616"/>
    </source>
</evidence>
<feature type="domain" description="BsuBI/PstI restriction endonuclease" evidence="1">
    <location>
        <begin position="186"/>
        <end position="336"/>
    </location>
</feature>
<evidence type="ECO:0000313" key="3">
    <source>
        <dbReference type="EMBL" id="QYA18632.1"/>
    </source>
</evidence>
<accession>A0A8F8KRF9</accession>
<gene>
    <name evidence="3" type="ORF">KOM_12_364</name>
</gene>
<organism evidence="3">
    <name type="scientific">Clandestinovirus</name>
    <dbReference type="NCBI Taxonomy" id="2831644"/>
    <lineage>
        <taxon>Viruses</taxon>
    </lineage>
</organism>